<dbReference type="InterPro" id="IPR035441">
    <property type="entry name" value="TFIIS/LEDGF_dom_sf"/>
</dbReference>
<evidence type="ECO:0008006" key="4">
    <source>
        <dbReference type="Google" id="ProtNLM"/>
    </source>
</evidence>
<feature type="region of interest" description="Disordered" evidence="1">
    <location>
        <begin position="464"/>
        <end position="528"/>
    </location>
</feature>
<name>A0A0K9PQ11_ZOSMR</name>
<dbReference type="OMA" id="DRENYEM"/>
<dbReference type="AlphaFoldDB" id="A0A0K9PQ11"/>
<reference evidence="3" key="1">
    <citation type="journal article" date="2016" name="Nature">
        <title>The genome of the seagrass Zostera marina reveals angiosperm adaptation to the sea.</title>
        <authorList>
            <person name="Olsen J.L."/>
            <person name="Rouze P."/>
            <person name="Verhelst B."/>
            <person name="Lin Y.-C."/>
            <person name="Bayer T."/>
            <person name="Collen J."/>
            <person name="Dattolo E."/>
            <person name="De Paoli E."/>
            <person name="Dittami S."/>
            <person name="Maumus F."/>
            <person name="Michel G."/>
            <person name="Kersting A."/>
            <person name="Lauritano C."/>
            <person name="Lohaus R."/>
            <person name="Toepel M."/>
            <person name="Tonon T."/>
            <person name="Vanneste K."/>
            <person name="Amirebrahimi M."/>
            <person name="Brakel J."/>
            <person name="Bostroem C."/>
            <person name="Chovatia M."/>
            <person name="Grimwood J."/>
            <person name="Jenkins J.W."/>
            <person name="Jueterbock A."/>
            <person name="Mraz A."/>
            <person name="Stam W.T."/>
            <person name="Tice H."/>
            <person name="Bornberg-Bauer E."/>
            <person name="Green P.J."/>
            <person name="Pearson G.A."/>
            <person name="Procaccini G."/>
            <person name="Duarte C.M."/>
            <person name="Schmutz J."/>
            <person name="Reusch T.B.H."/>
            <person name="Van de Peer Y."/>
        </authorList>
    </citation>
    <scope>NUCLEOTIDE SEQUENCE [LARGE SCALE GENOMIC DNA]</scope>
    <source>
        <strain evidence="3">cv. Finnish</strain>
    </source>
</reference>
<sequence>MAVEDFFTLTEMKDGLSGVARVKELMSILQKQKHKSVLSIHDEARDWSTVASILTATDNVNCLDQFIHLNGLWFLNRWLMHSSDAVGGPMEETINSILRALQNLPLKRKRHLKKFISSGIGRTIKQILVIGNPTIQNGAKALLYTWDFMSHESLDCQDEHVPSTCPDSNDSFDEEGDGQGNSATDSVDNTCVHFNDDISSTKLMLTDVTEDMDVLKPNQCNMLKASSSGKNLKKILSAVESPGSHTEIGSASISESPSSVKRTIDDQPEMVKKDSTIKDIQAEVNKDASQSQNNWKETCVVSPKSESVSLNAEQKILNESHNFTSKDAKSAPNKFCEPQANNLEVDCKLTDCNMTSKEIVDVLGIDQTGGNTEPKECSITRLEVPGICTNLKRTRNSHISSVKRVKHNPSNSIHRTDSNIGIDQTTPESCLVFEEDALDVSVQVSIETNREVVDRGSNSLFVGKREEEVDFNHSESEESESIEPNPPAKHDQSNNFSSPSENSTKSSENTNVDSKSPRTLEELHSSSIKNSQHHLEKKIFFDLNDVCPEVDDSIEIPVCHQHNNLSAPVAIIATSKGVPVFPAVTTVLFDGELGWKGSAATSAFRPASPRRTPDGEKTVSGPNQKPILFEFDLNMVDGVENDDDEAPNLNMAKQMPNFSGLPSGESSVEVTSAKAEKLKLDLNCSSDENIFPKSPSCWRLFHQNRNGSSSPASSSNKPPYVRDIDLNDNPSSLLDSRGSSNLNRYYSTDMGVHGRFKPDDQVTIMGSRIAVEGKESAGQAQVPLSMESSPMAMRSMLAYHPYHPQAQAGMYGYNGLVMGQPYSHPSAMYGGSVSSFPYMADSRGATVVPQILGSSSALNGQNPRALFQNVQGVQSAAGGGSRSTICLDLNATTLSLDGSGIGSREFGSYKQLYKQGVHGSAITEEQMRSASQVAAISSSVGQKRKEMERRWEVCPNGYKQVTPWQ</sequence>
<feature type="compositionally biased region" description="Basic and acidic residues" evidence="1">
    <location>
        <begin position="464"/>
        <end position="476"/>
    </location>
</feature>
<dbReference type="PANTHER" id="PTHR47292">
    <property type="entry name" value="TRANSCRIPTION ELONGATION FACTOR (TFIIS) FAMILY PROTEIN-RELATED"/>
    <property type="match status" value="1"/>
</dbReference>
<dbReference type="EMBL" id="LFYR01000729">
    <property type="protein sequence ID" value="KMZ70312.1"/>
    <property type="molecule type" value="Genomic_DNA"/>
</dbReference>
<feature type="compositionally biased region" description="Polar residues" evidence="1">
    <location>
        <begin position="728"/>
        <end position="739"/>
    </location>
</feature>
<evidence type="ECO:0000313" key="3">
    <source>
        <dbReference type="Proteomes" id="UP000036987"/>
    </source>
</evidence>
<dbReference type="OrthoDB" id="1595674at2759"/>
<feature type="region of interest" description="Disordered" evidence="1">
    <location>
        <begin position="600"/>
        <end position="623"/>
    </location>
</feature>
<feature type="compositionally biased region" description="Low complexity" evidence="1">
    <location>
        <begin position="250"/>
        <end position="259"/>
    </location>
</feature>
<dbReference type="Gene3D" id="1.20.930.10">
    <property type="entry name" value="Conserved domain common to transcription factors TFIIS, elongin A, CRSP70"/>
    <property type="match status" value="1"/>
</dbReference>
<evidence type="ECO:0000313" key="2">
    <source>
        <dbReference type="EMBL" id="KMZ70312.1"/>
    </source>
</evidence>
<dbReference type="Proteomes" id="UP000036987">
    <property type="component" value="Unassembled WGS sequence"/>
</dbReference>
<evidence type="ECO:0000256" key="1">
    <source>
        <dbReference type="SAM" id="MobiDB-lite"/>
    </source>
</evidence>
<accession>A0A0K9PQ11</accession>
<feature type="compositionally biased region" description="Basic and acidic residues" evidence="1">
    <location>
        <begin position="515"/>
        <end position="524"/>
    </location>
</feature>
<feature type="region of interest" description="Disordered" evidence="1">
    <location>
        <begin position="159"/>
        <end position="188"/>
    </location>
</feature>
<proteinExistence type="predicted"/>
<comment type="caution">
    <text evidence="2">The sequence shown here is derived from an EMBL/GenBank/DDBJ whole genome shotgun (WGS) entry which is preliminary data.</text>
</comment>
<feature type="region of interest" description="Disordered" evidence="1">
    <location>
        <begin position="705"/>
        <end position="739"/>
    </location>
</feature>
<gene>
    <name evidence="2" type="ORF">ZOSMA_1G02920</name>
</gene>
<protein>
    <recommendedName>
        <fullName evidence="4">TFIIS N-terminal domain-containing protein</fullName>
    </recommendedName>
</protein>
<feature type="region of interest" description="Disordered" evidence="1">
    <location>
        <begin position="243"/>
        <end position="262"/>
    </location>
</feature>
<feature type="compositionally biased region" description="Low complexity" evidence="1">
    <location>
        <begin position="495"/>
        <end position="511"/>
    </location>
</feature>
<organism evidence="2 3">
    <name type="scientific">Zostera marina</name>
    <name type="common">Eelgrass</name>
    <dbReference type="NCBI Taxonomy" id="29655"/>
    <lineage>
        <taxon>Eukaryota</taxon>
        <taxon>Viridiplantae</taxon>
        <taxon>Streptophyta</taxon>
        <taxon>Embryophyta</taxon>
        <taxon>Tracheophyta</taxon>
        <taxon>Spermatophyta</taxon>
        <taxon>Magnoliopsida</taxon>
        <taxon>Liliopsida</taxon>
        <taxon>Zosteraceae</taxon>
        <taxon>Zostera</taxon>
    </lineage>
</organism>
<dbReference type="PANTHER" id="PTHR47292:SF1">
    <property type="entry name" value="TRANSCRIPTION ELONGATION FACTOR (TFIIS) FAMILY PROTEIN"/>
    <property type="match status" value="1"/>
</dbReference>
<keyword evidence="3" id="KW-1185">Reference proteome</keyword>